<sequence length="356" mass="41123">MITKRSKLREQVLESDLTWKKITQFITGNVDKKEHEEIKENFKEILQAAKQIVGTDHGQEAIESGASYLFKIFNDKDGIGQIETMAIKQMFGPFPSSSATAAFNAIYNIVSRLNEDKLKKLLLLFGEQRDEGSEFFGKNLNFSLDMYALEETEDMPLNWNTETKDISLDFRKFHSDHIETPDGTSGGQARHNRTYETEDDSSFLYDEVKKYVMHNLQSSSGGPTVNDLCSTLFEMLASTKSNDELQNELFELLGPEGLTFIEMLLQQRQKIVERSLNYDNKMYTSQEQRMRNYGENTKPNYGCQVTVQSEQEKQLMKQYRREEKRNAKREKRLGDDGDISGEGLVGFDPRELRMQR</sequence>
<dbReference type="Pfam" id="PF26582">
    <property type="entry name" value="ASCC3_N"/>
    <property type="match status" value="1"/>
</dbReference>
<name>F6U916_XENTR</name>
<dbReference type="InterPro" id="IPR058856">
    <property type="entry name" value="ASCC3_N"/>
</dbReference>
<reference evidence="3" key="2">
    <citation type="submission" date="2011-06" db="UniProtKB">
        <authorList>
            <consortium name="Ensembl"/>
        </authorList>
    </citation>
    <scope>IDENTIFICATION</scope>
</reference>
<feature type="domain" description="ASCC3-like N-terminal" evidence="2">
    <location>
        <begin position="24"/>
        <end position="122"/>
    </location>
</feature>
<protein>
    <submittedName>
        <fullName evidence="3">Activating signal cointegrator 1 complex subunit 3</fullName>
    </submittedName>
</protein>
<dbReference type="HOGENOM" id="CLU_019857_0_0_1"/>
<dbReference type="GeneTree" id="ENSGT00940000155377"/>
<feature type="region of interest" description="Disordered" evidence="1">
    <location>
        <begin position="319"/>
        <end position="356"/>
    </location>
</feature>
<dbReference type="Bgee" id="ENSXETG00000032212">
    <property type="expression patterns" value="Expressed in ovary and 11 other cell types or tissues"/>
</dbReference>
<dbReference type="ExpressionAtlas" id="F6U916">
    <property type="expression patterns" value="differential"/>
</dbReference>
<evidence type="ECO:0000259" key="2">
    <source>
        <dbReference type="Pfam" id="PF26582"/>
    </source>
</evidence>
<evidence type="ECO:0000313" key="3">
    <source>
        <dbReference type="Ensembl" id="ENSXETP00000005127"/>
    </source>
</evidence>
<organism evidence="3">
    <name type="scientific">Xenopus tropicalis</name>
    <name type="common">Western clawed frog</name>
    <name type="synonym">Silurana tropicalis</name>
    <dbReference type="NCBI Taxonomy" id="8364"/>
    <lineage>
        <taxon>Eukaryota</taxon>
        <taxon>Metazoa</taxon>
        <taxon>Chordata</taxon>
        <taxon>Craniata</taxon>
        <taxon>Vertebrata</taxon>
        <taxon>Euteleostomi</taxon>
        <taxon>Amphibia</taxon>
        <taxon>Batrachia</taxon>
        <taxon>Anura</taxon>
        <taxon>Pipoidea</taxon>
        <taxon>Pipidae</taxon>
        <taxon>Xenopodinae</taxon>
        <taxon>Xenopus</taxon>
        <taxon>Silurana</taxon>
    </lineage>
</organism>
<evidence type="ECO:0000256" key="1">
    <source>
        <dbReference type="SAM" id="MobiDB-lite"/>
    </source>
</evidence>
<proteinExistence type="predicted"/>
<dbReference type="Ensembl" id="ENSXETT00000005127">
    <property type="protein sequence ID" value="ENSXETP00000005127"/>
    <property type="gene ID" value="ENSXETG00000032212"/>
</dbReference>
<dbReference type="eggNOG" id="KOG0952">
    <property type="taxonomic scope" value="Eukaryota"/>
</dbReference>
<accession>F6U916</accession>
<gene>
    <name evidence="3" type="primary">ascc3</name>
</gene>
<reference evidence="3" key="1">
    <citation type="journal article" date="2010" name="Science">
        <title>The genome of the Western clawed frog Xenopus tropicalis.</title>
        <authorList>
            <person name="Hellsten U."/>
            <person name="Harland R.M."/>
            <person name="Gilchrist M.J."/>
            <person name="Hendrix D."/>
            <person name="Jurka J."/>
            <person name="Kapitonov V."/>
            <person name="Ovcharenko I."/>
            <person name="Putnam N.H."/>
            <person name="Shu S."/>
            <person name="Taher L."/>
            <person name="Blitz I.L."/>
            <person name="Blumberg B."/>
            <person name="Dichmann D.S."/>
            <person name="Dubchak I."/>
            <person name="Amaya E."/>
            <person name="Detter J.C."/>
            <person name="Fletcher R."/>
            <person name="Gerhard D.S."/>
            <person name="Goodstein D."/>
            <person name="Graves T."/>
            <person name="Grigoriev I.V."/>
            <person name="Grimwood J."/>
            <person name="Kawashima T."/>
            <person name="Lindquist E."/>
            <person name="Lucas S.M."/>
            <person name="Mead P.E."/>
            <person name="Mitros T."/>
            <person name="Ogino H."/>
            <person name="Ohta Y."/>
            <person name="Poliakov A.V."/>
            <person name="Pollet N."/>
            <person name="Robert J."/>
            <person name="Salamov A."/>
            <person name="Sater A.K."/>
            <person name="Schmutz J."/>
            <person name="Terry A."/>
            <person name="Vize P.D."/>
            <person name="Warren W.C."/>
            <person name="Wells D."/>
            <person name="Wills A."/>
            <person name="Wilson R.K."/>
            <person name="Zimmerman L.B."/>
            <person name="Zorn A.M."/>
            <person name="Grainger R."/>
            <person name="Grammer T."/>
            <person name="Khokha M.K."/>
            <person name="Richardson P.M."/>
            <person name="Rokhsar D.S."/>
        </authorList>
    </citation>
    <scope>NUCLEOTIDE SEQUENCE [LARGE SCALE GENOMIC DNA]</scope>
    <source>
        <strain evidence="3">Nigerian</strain>
    </source>
</reference>
<dbReference type="AlphaFoldDB" id="F6U916"/>